<dbReference type="PROSITE" id="PS51198">
    <property type="entry name" value="UVRD_HELICASE_ATP_BIND"/>
    <property type="match status" value="1"/>
</dbReference>
<dbReference type="KEGG" id="shi:Shel_05840"/>
<evidence type="ECO:0000259" key="6">
    <source>
        <dbReference type="PROSITE" id="PS51198"/>
    </source>
</evidence>
<dbReference type="InterPro" id="IPR027785">
    <property type="entry name" value="UvrD-like_helicase_C"/>
</dbReference>
<dbReference type="SUPFAM" id="SSF52540">
    <property type="entry name" value="P-loop containing nucleoside triphosphate hydrolases"/>
    <property type="match status" value="1"/>
</dbReference>
<evidence type="ECO:0000256" key="2">
    <source>
        <dbReference type="ARBA" id="ARBA00022801"/>
    </source>
</evidence>
<feature type="binding site" evidence="5">
    <location>
        <begin position="229"/>
        <end position="236"/>
    </location>
    <ligand>
        <name>ATP</name>
        <dbReference type="ChEBI" id="CHEBI:30616"/>
    </ligand>
</feature>
<dbReference type="Gene3D" id="3.40.50.300">
    <property type="entry name" value="P-loop containing nucleotide triphosphate hydrolases"/>
    <property type="match status" value="2"/>
</dbReference>
<keyword evidence="3 5" id="KW-0347">Helicase</keyword>
<dbReference type="InterPro" id="IPR027417">
    <property type="entry name" value="P-loop_NTPase"/>
</dbReference>
<evidence type="ECO:0000256" key="4">
    <source>
        <dbReference type="ARBA" id="ARBA00022840"/>
    </source>
</evidence>
<dbReference type="GO" id="GO:0003677">
    <property type="term" value="F:DNA binding"/>
    <property type="evidence" value="ECO:0007669"/>
    <property type="project" value="InterPro"/>
</dbReference>
<evidence type="ECO:0000313" key="7">
    <source>
        <dbReference type="EMBL" id="ACV21643.1"/>
    </source>
</evidence>
<keyword evidence="8" id="KW-1185">Reference proteome</keyword>
<dbReference type="EMBL" id="CP001684">
    <property type="protein sequence ID" value="ACV21643.1"/>
    <property type="molecule type" value="Genomic_DNA"/>
</dbReference>
<keyword evidence="4 5" id="KW-0067">ATP-binding</keyword>
<dbReference type="PANTHER" id="PTHR11070:SF17">
    <property type="entry name" value="DNA HELICASE IV"/>
    <property type="match status" value="1"/>
</dbReference>
<dbReference type="STRING" id="471855.Shel_05840"/>
<gene>
    <name evidence="7" type="ordered locus">Shel_05840</name>
</gene>
<dbReference type="InterPro" id="IPR014016">
    <property type="entry name" value="UvrD-like_ATP-bd"/>
</dbReference>
<keyword evidence="2 5" id="KW-0378">Hydrolase</keyword>
<dbReference type="GO" id="GO:0043138">
    <property type="term" value="F:3'-5' DNA helicase activity"/>
    <property type="evidence" value="ECO:0007669"/>
    <property type="project" value="TreeGrafter"/>
</dbReference>
<dbReference type="AlphaFoldDB" id="C7N3Q2"/>
<sequence length="698" mass="79195">MDPIFEEEQQHLTETYGQLVGIRDEMLAKMEANSRDAAKTIGDMRDELALDFASDDMTMETLADYESMNRIIDSYNFSSTINAERLRRAVQLLEQPYFAKVSLQFRPGEPVKDIYLGVAGMTNDERRHFIVDWRSPVAEVYYNQENGRTSYKANGRTIQVDLLCRRQFDINRDKLNAYFDTTVAIEDPLLMSALSKQRSDKMQAITTTIQKEQNQVIRHDDVPALLVGGIAGSGKTSVLLQRIAYLFYQERENLNPDDVFLITPNPVFQKYIDNVLPDMGERNPQTRTYAQLMDFLGVQASGQDAHATAESLKAIDAAVVNLKLDQEDFRDIRLGDQSVISANQIRSAINKHKRIPAGPRLFALVCEDLNERLENRLASLCTSEAVHGEMLNLSVEEQSQIFGMQIHPQDEDDFREYAQTYLQVKYAPAFDAIENAEWLRLNRIGMRLLGTQDLSPIEWLHLKMAVTGLSNRHARFVMVDEVQDYTAAQLMVLARYFKNAHFLLLGDENQAIRPGTASFDEVREVFRLTRGQVDECRLMTSYRSTPEITELFCSLMDSQEQVQVRSVQREGTPPRLVECAEEAEYVAELKGIVANAPSEGLTAIIVSGHRQEKRLEQLLGDECPQVMRHEAQLPEHGVILLDLPLAKGLEFDRVVVADASAAIYPENQLSRRRLYTAISRATKQVTVMSLGPMTPLLK</sequence>
<evidence type="ECO:0000313" key="8">
    <source>
        <dbReference type="Proteomes" id="UP000002026"/>
    </source>
</evidence>
<dbReference type="GO" id="GO:0005524">
    <property type="term" value="F:ATP binding"/>
    <property type="evidence" value="ECO:0007669"/>
    <property type="project" value="UniProtKB-UniRule"/>
</dbReference>
<protein>
    <submittedName>
        <fullName evidence="7">DNA/RNA helicase, superfamily I</fullName>
    </submittedName>
</protein>
<dbReference type="Pfam" id="PF13245">
    <property type="entry name" value="AAA_19"/>
    <property type="match status" value="1"/>
</dbReference>
<reference evidence="7 8" key="1">
    <citation type="journal article" date="2009" name="Stand. Genomic Sci.">
        <title>Complete genome sequence of Slackia heliotrinireducens type strain (RHS 1).</title>
        <authorList>
            <person name="Pukall R."/>
            <person name="Lapidus A."/>
            <person name="Nolan M."/>
            <person name="Copeland A."/>
            <person name="Glavina Del Rio T."/>
            <person name="Lucas S."/>
            <person name="Chen F."/>
            <person name="Tice H."/>
            <person name="Cheng J.F."/>
            <person name="Chertkov O."/>
            <person name="Bruce D."/>
            <person name="Goodwin L."/>
            <person name="Kuske C."/>
            <person name="Brettin T."/>
            <person name="Detter J.C."/>
            <person name="Han C."/>
            <person name="Pitluck S."/>
            <person name="Pati A."/>
            <person name="Mavrommatis K."/>
            <person name="Ivanova N."/>
            <person name="Ovchinnikova G."/>
            <person name="Chen A."/>
            <person name="Palaniappan K."/>
            <person name="Schneider S."/>
            <person name="Rohde M."/>
            <person name="Chain P."/>
            <person name="D'haeseleer P."/>
            <person name="Goker M."/>
            <person name="Bristow J."/>
            <person name="Eisen J.A."/>
            <person name="Markowitz V."/>
            <person name="Kyrpides N.C."/>
            <person name="Klenk H.P."/>
            <person name="Hugenholtz P."/>
        </authorList>
    </citation>
    <scope>NUCLEOTIDE SEQUENCE [LARGE SCALE GENOMIC DNA]</scope>
    <source>
        <strain evidence="8">ATCC 29202 / DSM 20476 / NCTC 11029 / RHS 1</strain>
    </source>
</reference>
<dbReference type="HOGENOM" id="CLU_010312_4_1_11"/>
<keyword evidence="1 5" id="KW-0547">Nucleotide-binding</keyword>
<proteinExistence type="predicted"/>
<dbReference type="InterPro" id="IPR000212">
    <property type="entry name" value="DNA_helicase_UvrD/REP"/>
</dbReference>
<dbReference type="RefSeq" id="WP_012797748.1">
    <property type="nucleotide sequence ID" value="NC_013165.1"/>
</dbReference>
<dbReference type="GO" id="GO:0016787">
    <property type="term" value="F:hydrolase activity"/>
    <property type="evidence" value="ECO:0007669"/>
    <property type="project" value="UniProtKB-UniRule"/>
</dbReference>
<dbReference type="GO" id="GO:0005829">
    <property type="term" value="C:cytosol"/>
    <property type="evidence" value="ECO:0007669"/>
    <property type="project" value="TreeGrafter"/>
</dbReference>
<dbReference type="eggNOG" id="COG3973">
    <property type="taxonomic scope" value="Bacteria"/>
</dbReference>
<dbReference type="Pfam" id="PF13538">
    <property type="entry name" value="UvrD_C_2"/>
    <property type="match status" value="1"/>
</dbReference>
<dbReference type="Proteomes" id="UP000002026">
    <property type="component" value="Chromosome"/>
</dbReference>
<evidence type="ECO:0000256" key="3">
    <source>
        <dbReference type="ARBA" id="ARBA00022806"/>
    </source>
</evidence>
<dbReference type="GO" id="GO:0000725">
    <property type="term" value="P:recombinational repair"/>
    <property type="evidence" value="ECO:0007669"/>
    <property type="project" value="TreeGrafter"/>
</dbReference>
<feature type="domain" description="UvrD-like helicase ATP-binding" evidence="6">
    <location>
        <begin position="208"/>
        <end position="545"/>
    </location>
</feature>
<name>C7N3Q2_SLAHD</name>
<evidence type="ECO:0000256" key="5">
    <source>
        <dbReference type="PROSITE-ProRule" id="PRU00560"/>
    </source>
</evidence>
<evidence type="ECO:0000256" key="1">
    <source>
        <dbReference type="ARBA" id="ARBA00022741"/>
    </source>
</evidence>
<accession>C7N3Q2</accession>
<organism evidence="7 8">
    <name type="scientific">Slackia heliotrinireducens (strain ATCC 29202 / DSM 20476 / NCTC 11029 / RHS 1)</name>
    <name type="common">Peptococcus heliotrinreducens</name>
    <dbReference type="NCBI Taxonomy" id="471855"/>
    <lineage>
        <taxon>Bacteria</taxon>
        <taxon>Bacillati</taxon>
        <taxon>Actinomycetota</taxon>
        <taxon>Coriobacteriia</taxon>
        <taxon>Eggerthellales</taxon>
        <taxon>Eggerthellaceae</taxon>
        <taxon>Slackia</taxon>
    </lineage>
</organism>
<dbReference type="PANTHER" id="PTHR11070">
    <property type="entry name" value="UVRD / RECB / PCRA DNA HELICASE FAMILY MEMBER"/>
    <property type="match status" value="1"/>
</dbReference>